<dbReference type="PANTHER" id="PTHR37167">
    <property type="entry name" value="1,4-DIHYDROXY-6-NAPHTOATE SYNTHASE"/>
    <property type="match status" value="1"/>
</dbReference>
<gene>
    <name evidence="3" type="primary">mqnD_7</name>
    <name evidence="3" type="ORF">SDC9_152387</name>
</gene>
<dbReference type="AlphaFoldDB" id="A0A645ETG6"/>
<evidence type="ECO:0000313" key="3">
    <source>
        <dbReference type="EMBL" id="MPN05137.1"/>
    </source>
</evidence>
<keyword evidence="1" id="KW-0474">Menaquinone biosynthesis</keyword>
<accession>A0A645ETG6</accession>
<dbReference type="Pfam" id="PF02621">
    <property type="entry name" value="VitK2_biosynth"/>
    <property type="match status" value="1"/>
</dbReference>
<proteinExistence type="predicted"/>
<reference evidence="3" key="1">
    <citation type="submission" date="2019-08" db="EMBL/GenBank/DDBJ databases">
        <authorList>
            <person name="Kucharzyk K."/>
            <person name="Murdoch R.W."/>
            <person name="Higgins S."/>
            <person name="Loffler F."/>
        </authorList>
    </citation>
    <scope>NUCLEOTIDE SEQUENCE</scope>
</reference>
<dbReference type="EMBL" id="VSSQ01051052">
    <property type="protein sequence ID" value="MPN05137.1"/>
    <property type="molecule type" value="Genomic_DNA"/>
</dbReference>
<comment type="caution">
    <text evidence="3">The sequence shown here is derived from an EMBL/GenBank/DDBJ whole genome shotgun (WGS) entry which is preliminary data.</text>
</comment>
<keyword evidence="2 3" id="KW-0456">Lyase</keyword>
<dbReference type="GO" id="GO:0009234">
    <property type="term" value="P:menaquinone biosynthetic process"/>
    <property type="evidence" value="ECO:0007669"/>
    <property type="project" value="UniProtKB-KW"/>
</dbReference>
<organism evidence="3">
    <name type="scientific">bioreactor metagenome</name>
    <dbReference type="NCBI Taxonomy" id="1076179"/>
    <lineage>
        <taxon>unclassified sequences</taxon>
        <taxon>metagenomes</taxon>
        <taxon>ecological metagenomes</taxon>
    </lineage>
</organism>
<dbReference type="Gene3D" id="3.40.190.10">
    <property type="entry name" value="Periplasmic binding protein-like II"/>
    <property type="match status" value="2"/>
</dbReference>
<name>A0A645ETG6_9ZZZZ</name>
<sequence length="249" mass="27239">MTDVEELNKGAASSKYDVCKLSYHAYFHVNDKYVMLRSGSALGYGNGPLLVSPSGSRAFDNDGHPLSDTIANNTVLIPGDYTTAALLLKIAFPKISKTKAVLFSSIENELLAGKAMSGVLIHETRFTYRDRGLSLIADLGEQWQAISGLPIPLGGIAVSRELGRDTALKIGRILKRSILYAAGNPQASGDYVRLHAREMDPVVLGKHIKMFVNDYTTEIGEIGENAVNALFEHTLKIYPELKRNNNLFI</sequence>
<evidence type="ECO:0000256" key="1">
    <source>
        <dbReference type="ARBA" id="ARBA00022428"/>
    </source>
</evidence>
<dbReference type="SUPFAM" id="SSF53850">
    <property type="entry name" value="Periplasmic binding protein-like II"/>
    <property type="match status" value="1"/>
</dbReference>
<dbReference type="PANTHER" id="PTHR37167:SF1">
    <property type="entry name" value="1,4-DIHYDROXY-6-NAPHTOATE SYNTHASE"/>
    <property type="match status" value="1"/>
</dbReference>
<dbReference type="EC" id="4.1.-.-" evidence="3"/>
<dbReference type="InterPro" id="IPR003773">
    <property type="entry name" value="Menaquinone_biosynth"/>
</dbReference>
<protein>
    <submittedName>
        <fullName evidence="3">1,4-dihydroxy-6-naphtoate synthase</fullName>
        <ecNumber evidence="3">4.1.-.-</ecNumber>
    </submittedName>
</protein>
<dbReference type="GO" id="GO:0016829">
    <property type="term" value="F:lyase activity"/>
    <property type="evidence" value="ECO:0007669"/>
    <property type="project" value="UniProtKB-KW"/>
</dbReference>
<dbReference type="InterPro" id="IPR030869">
    <property type="entry name" value="MqnD"/>
</dbReference>
<evidence type="ECO:0000256" key="2">
    <source>
        <dbReference type="ARBA" id="ARBA00023239"/>
    </source>
</evidence>